<accession>A0A383UT34</accession>
<evidence type="ECO:0000313" key="1">
    <source>
        <dbReference type="EMBL" id="SZF03524.1"/>
    </source>
</evidence>
<proteinExistence type="predicted"/>
<protein>
    <submittedName>
        <fullName evidence="1">Uncharacterized protein</fullName>
    </submittedName>
</protein>
<organism evidence="1 2">
    <name type="scientific">Blumeria hordei</name>
    <name type="common">Barley powdery mildew</name>
    <name type="synonym">Blumeria graminis f. sp. hordei</name>
    <dbReference type="NCBI Taxonomy" id="2867405"/>
    <lineage>
        <taxon>Eukaryota</taxon>
        <taxon>Fungi</taxon>
        <taxon>Dikarya</taxon>
        <taxon>Ascomycota</taxon>
        <taxon>Pezizomycotina</taxon>
        <taxon>Leotiomycetes</taxon>
        <taxon>Erysiphales</taxon>
        <taxon>Erysiphaceae</taxon>
        <taxon>Blumeria</taxon>
    </lineage>
</organism>
<name>A0A383UT34_BLUHO</name>
<dbReference type="AlphaFoldDB" id="A0A383UT34"/>
<dbReference type="VEuPathDB" id="FungiDB:BLGHR1_14316"/>
<gene>
    <name evidence="1" type="ORF">BLGHR1_14316</name>
</gene>
<sequence length="311" mass="35693">MACVFAIFLNTGMNFPIKSRLVLTHAHEYNPLYSIHAVDSSFQFPLPNVDSSVYVTESPVRGPGTYLAAYCSIQRDGKSIFYLLREKWTSLVHNQYIRAGNEINLTPDCLRFIREIWKPERYFTKIHTNQLLMTRKCSEKKLVDLALQGHITINGNYGLHTSTRFENAPVVIFDEPLKIKRVILDNSFISMAKYNGLKYALAWYQGHPHVFSRRLDEEIWHLVTGVGKDADNANEICQFLLESSPPLAKYSERINRLELQYMSLRKFAGEKWLQIGPAKLLDMDDQGRGLQVKLHKIVPQPARGFICGNIS</sequence>
<evidence type="ECO:0000313" key="2">
    <source>
        <dbReference type="Proteomes" id="UP000275772"/>
    </source>
</evidence>
<dbReference type="EMBL" id="UNSH01000051">
    <property type="protein sequence ID" value="SZF03524.1"/>
    <property type="molecule type" value="Genomic_DNA"/>
</dbReference>
<reference evidence="1 2" key="1">
    <citation type="submission" date="2017-11" db="EMBL/GenBank/DDBJ databases">
        <authorList>
            <person name="Kracher B."/>
        </authorList>
    </citation>
    <scope>NUCLEOTIDE SEQUENCE [LARGE SCALE GENOMIC DNA]</scope>
    <source>
        <strain evidence="1 2">RACE1</strain>
    </source>
</reference>
<dbReference type="Proteomes" id="UP000275772">
    <property type="component" value="Unassembled WGS sequence"/>
</dbReference>